<dbReference type="STRING" id="34508.A0A4U5MDB3"/>
<evidence type="ECO:0000313" key="2">
    <source>
        <dbReference type="EMBL" id="TKR67129.1"/>
    </source>
</evidence>
<gene>
    <name evidence="2" type="ORF">L596_023330</name>
</gene>
<sequence length="167" mass="19164">MVATEKRIHSRERDLSCTASRRDTSKFCTTAAKSASFRRAHRLLHFRYPKPSFVHSWENIGGISSILLSNGKETFSTKLHGPYRVKDYLDCIRPFADADFNVRKYPNRVNEQTYDMEQYEDHAMTVRHRSLTDFSMDPALDPLSVSPTDFAPERSSASHQSGQADLF</sequence>
<organism evidence="2 3">
    <name type="scientific">Steinernema carpocapsae</name>
    <name type="common">Entomopathogenic nematode</name>
    <dbReference type="NCBI Taxonomy" id="34508"/>
    <lineage>
        <taxon>Eukaryota</taxon>
        <taxon>Metazoa</taxon>
        <taxon>Ecdysozoa</taxon>
        <taxon>Nematoda</taxon>
        <taxon>Chromadorea</taxon>
        <taxon>Rhabditida</taxon>
        <taxon>Tylenchina</taxon>
        <taxon>Panagrolaimomorpha</taxon>
        <taxon>Strongyloidoidea</taxon>
        <taxon>Steinernematidae</taxon>
        <taxon>Steinernema</taxon>
    </lineage>
</organism>
<evidence type="ECO:0000313" key="3">
    <source>
        <dbReference type="Proteomes" id="UP000298663"/>
    </source>
</evidence>
<proteinExistence type="predicted"/>
<name>A0A4U5MDB3_STECR</name>
<dbReference type="AlphaFoldDB" id="A0A4U5MDB3"/>
<feature type="region of interest" description="Disordered" evidence="1">
    <location>
        <begin position="145"/>
        <end position="167"/>
    </location>
</feature>
<feature type="compositionally biased region" description="Polar residues" evidence="1">
    <location>
        <begin position="155"/>
        <end position="167"/>
    </location>
</feature>
<comment type="caution">
    <text evidence="2">The sequence shown here is derived from an EMBL/GenBank/DDBJ whole genome shotgun (WGS) entry which is preliminary data.</text>
</comment>
<dbReference type="EMBL" id="AZBU02000008">
    <property type="protein sequence ID" value="TKR67129.1"/>
    <property type="molecule type" value="Genomic_DNA"/>
</dbReference>
<reference evidence="2 3" key="1">
    <citation type="journal article" date="2015" name="Genome Biol.">
        <title>Comparative genomics of Steinernema reveals deeply conserved gene regulatory networks.</title>
        <authorList>
            <person name="Dillman A.R."/>
            <person name="Macchietto M."/>
            <person name="Porter C.F."/>
            <person name="Rogers A."/>
            <person name="Williams B."/>
            <person name="Antoshechkin I."/>
            <person name="Lee M.M."/>
            <person name="Goodwin Z."/>
            <person name="Lu X."/>
            <person name="Lewis E.E."/>
            <person name="Goodrich-Blair H."/>
            <person name="Stock S.P."/>
            <person name="Adams B.J."/>
            <person name="Sternberg P.W."/>
            <person name="Mortazavi A."/>
        </authorList>
    </citation>
    <scope>NUCLEOTIDE SEQUENCE [LARGE SCALE GENOMIC DNA]</scope>
    <source>
        <strain evidence="2 3">ALL</strain>
    </source>
</reference>
<protein>
    <submittedName>
        <fullName evidence="2">Uncharacterized protein</fullName>
    </submittedName>
</protein>
<accession>A0A4U5MDB3</accession>
<dbReference type="OrthoDB" id="527344at2759"/>
<keyword evidence="3" id="KW-1185">Reference proteome</keyword>
<reference evidence="2 3" key="2">
    <citation type="journal article" date="2019" name="G3 (Bethesda)">
        <title>Hybrid Assembly of the Genome of the Entomopathogenic Nematode Steinernema carpocapsae Identifies the X-Chromosome.</title>
        <authorList>
            <person name="Serra L."/>
            <person name="Macchietto M."/>
            <person name="Macias-Munoz A."/>
            <person name="McGill C.J."/>
            <person name="Rodriguez I.M."/>
            <person name="Rodriguez B."/>
            <person name="Murad R."/>
            <person name="Mortazavi A."/>
        </authorList>
    </citation>
    <scope>NUCLEOTIDE SEQUENCE [LARGE SCALE GENOMIC DNA]</scope>
    <source>
        <strain evidence="2 3">ALL</strain>
    </source>
</reference>
<evidence type="ECO:0000256" key="1">
    <source>
        <dbReference type="SAM" id="MobiDB-lite"/>
    </source>
</evidence>
<dbReference type="Proteomes" id="UP000298663">
    <property type="component" value="Unassembled WGS sequence"/>
</dbReference>